<protein>
    <submittedName>
        <fullName evidence="3">Uncharacterized protein</fullName>
    </submittedName>
</protein>
<reference evidence="4" key="1">
    <citation type="journal article" date="2018" name="Gigascience">
        <title>Genome assembly of the Pink Ipe (Handroanthus impetiginosus, Bignoniaceae), a highly valued, ecologically keystone Neotropical timber forest tree.</title>
        <authorList>
            <person name="Silva-Junior O.B."/>
            <person name="Grattapaglia D."/>
            <person name="Novaes E."/>
            <person name="Collevatti R.G."/>
        </authorList>
    </citation>
    <scope>NUCLEOTIDE SEQUENCE [LARGE SCALE GENOMIC DNA]</scope>
    <source>
        <strain evidence="4">cv. UFG-1</strain>
    </source>
</reference>
<proteinExistence type="predicted"/>
<dbReference type="InterPro" id="IPR055290">
    <property type="entry name" value="At3g26010-like"/>
</dbReference>
<comment type="caution">
    <text evidence="3">The sequence shown here is derived from an EMBL/GenBank/DDBJ whole genome shotgun (WGS) entry which is preliminary data.</text>
</comment>
<dbReference type="Pfam" id="PF24750">
    <property type="entry name" value="b-prop_At3g26010-like"/>
    <property type="match status" value="1"/>
</dbReference>
<keyword evidence="4" id="KW-1185">Reference proteome</keyword>
<feature type="domain" description="F-box" evidence="1">
    <location>
        <begin position="72"/>
        <end position="101"/>
    </location>
</feature>
<evidence type="ECO:0000259" key="1">
    <source>
        <dbReference type="Pfam" id="PF00646"/>
    </source>
</evidence>
<dbReference type="STRING" id="429701.A0A2G9HGI2"/>
<dbReference type="InterPro" id="IPR036047">
    <property type="entry name" value="F-box-like_dom_sf"/>
</dbReference>
<dbReference type="Pfam" id="PF00646">
    <property type="entry name" value="F-box"/>
    <property type="match status" value="1"/>
</dbReference>
<evidence type="ECO:0000259" key="2">
    <source>
        <dbReference type="Pfam" id="PF24750"/>
    </source>
</evidence>
<sequence>MEYFDEGSSEGFESGERHHTVYDEEEGYLSDDVSDTFAQLHFSTATYHNQDNFTSLPPFVRKKEDMEIKDVVKDNVLRYLPAKSLMRFRSVSKEWDYWIRRPLLAHHQSYCFRDISGFFSQRSDRNPTFITLNRAAYGVPTPSLGFLPEAVDIRSSSNGLILCQGCNGCDSYYICNPANQEWEELPKPTYYHGSEPAVVLVFEPSALNMGAHYHLICAVPLPDLPIVRFEMYSSKMRSWRILDQNCVELEYSSFTGNGFYMKETAYWETSMRKILALDLKSKEYDIIPLPSESPPGGVLARIQEELSYVGIRSYSGNQCSIEIYRGIQLNIRQRIDIHLEEVPGDIHGYRILPCVHGDVVMILAGSFIYSYRLSDQRIEVISREGVDLLATNKILPYVNSLVSVA</sequence>
<dbReference type="SUPFAM" id="SSF81383">
    <property type="entry name" value="F-box domain"/>
    <property type="match status" value="1"/>
</dbReference>
<dbReference type="Proteomes" id="UP000231279">
    <property type="component" value="Unassembled WGS sequence"/>
</dbReference>
<dbReference type="PANTHER" id="PTHR35546">
    <property type="entry name" value="F-BOX PROTEIN INTERACTION DOMAIN PROTEIN-RELATED"/>
    <property type="match status" value="1"/>
</dbReference>
<dbReference type="InterPro" id="IPR056592">
    <property type="entry name" value="Beta-prop_At3g26010-like"/>
</dbReference>
<feature type="domain" description="F-box protein At3g26010-like beta-propeller" evidence="2">
    <location>
        <begin position="154"/>
        <end position="292"/>
    </location>
</feature>
<name>A0A2G9HGI2_9LAMI</name>
<dbReference type="OrthoDB" id="1916346at2759"/>
<dbReference type="InterPro" id="IPR001810">
    <property type="entry name" value="F-box_dom"/>
</dbReference>
<dbReference type="AlphaFoldDB" id="A0A2G9HGI2"/>
<organism evidence="3 4">
    <name type="scientific">Handroanthus impetiginosus</name>
    <dbReference type="NCBI Taxonomy" id="429701"/>
    <lineage>
        <taxon>Eukaryota</taxon>
        <taxon>Viridiplantae</taxon>
        <taxon>Streptophyta</taxon>
        <taxon>Embryophyta</taxon>
        <taxon>Tracheophyta</taxon>
        <taxon>Spermatophyta</taxon>
        <taxon>Magnoliopsida</taxon>
        <taxon>eudicotyledons</taxon>
        <taxon>Gunneridae</taxon>
        <taxon>Pentapetalae</taxon>
        <taxon>asterids</taxon>
        <taxon>lamiids</taxon>
        <taxon>Lamiales</taxon>
        <taxon>Bignoniaceae</taxon>
        <taxon>Crescentiina</taxon>
        <taxon>Tabebuia alliance</taxon>
        <taxon>Handroanthus</taxon>
    </lineage>
</organism>
<evidence type="ECO:0000313" key="4">
    <source>
        <dbReference type="Proteomes" id="UP000231279"/>
    </source>
</evidence>
<evidence type="ECO:0000313" key="3">
    <source>
        <dbReference type="EMBL" id="PIN16634.1"/>
    </source>
</evidence>
<gene>
    <name evidence="3" type="ORF">CDL12_10725</name>
</gene>
<accession>A0A2G9HGI2</accession>
<dbReference type="EMBL" id="NKXS01001826">
    <property type="protein sequence ID" value="PIN16634.1"/>
    <property type="molecule type" value="Genomic_DNA"/>
</dbReference>
<dbReference type="PANTHER" id="PTHR35546:SF25">
    <property type="entry name" value="F-BOX DOMAIN-CONTAINING PROTEIN"/>
    <property type="match status" value="1"/>
</dbReference>